<dbReference type="PANTHER" id="PTHR14611">
    <property type="entry name" value="TECTONIC FAMILY MEMBER"/>
    <property type="match status" value="1"/>
</dbReference>
<feature type="chain" id="PRO_5019546767" evidence="6">
    <location>
        <begin position="21"/>
        <end position="490"/>
    </location>
</feature>
<evidence type="ECO:0000256" key="2">
    <source>
        <dbReference type="ARBA" id="ARBA00011495"/>
    </source>
</evidence>
<dbReference type="GO" id="GO:0007224">
    <property type="term" value="P:smoothened signaling pathway"/>
    <property type="evidence" value="ECO:0007669"/>
    <property type="project" value="TreeGrafter"/>
</dbReference>
<dbReference type="InterPro" id="IPR011677">
    <property type="entry name" value="TCTN1-3_dom"/>
</dbReference>
<dbReference type="GO" id="GO:0036038">
    <property type="term" value="C:MKS complex"/>
    <property type="evidence" value="ECO:0007669"/>
    <property type="project" value="TreeGrafter"/>
</dbReference>
<dbReference type="Pfam" id="PF25752">
    <property type="entry name" value="DUF1619_N"/>
    <property type="match status" value="1"/>
</dbReference>
<accession>A0A401PQR0</accession>
<comment type="similarity">
    <text evidence="1">Belongs to the tectonic family.</text>
</comment>
<proteinExistence type="inferred from homology"/>
<evidence type="ECO:0000256" key="1">
    <source>
        <dbReference type="ARBA" id="ARBA00007633"/>
    </source>
</evidence>
<feature type="domain" description="Tectonic-1-3" evidence="7">
    <location>
        <begin position="386"/>
        <end position="477"/>
    </location>
</feature>
<feature type="non-terminal residue" evidence="9">
    <location>
        <position position="490"/>
    </location>
</feature>
<evidence type="ECO:0000259" key="7">
    <source>
        <dbReference type="Pfam" id="PF07773"/>
    </source>
</evidence>
<evidence type="ECO:0000259" key="8">
    <source>
        <dbReference type="Pfam" id="PF25752"/>
    </source>
</evidence>
<protein>
    <submittedName>
        <fullName evidence="9">Uncharacterized protein</fullName>
    </submittedName>
</protein>
<dbReference type="InterPro" id="IPR057724">
    <property type="entry name" value="TCTN1-3_N"/>
</dbReference>
<keyword evidence="5" id="KW-0325">Glycoprotein</keyword>
<dbReference type="OrthoDB" id="9282501at2759"/>
<organism evidence="9 10">
    <name type="scientific">Scyliorhinus torazame</name>
    <name type="common">Cloudy catshark</name>
    <name type="synonym">Catulus torazame</name>
    <dbReference type="NCBI Taxonomy" id="75743"/>
    <lineage>
        <taxon>Eukaryota</taxon>
        <taxon>Metazoa</taxon>
        <taxon>Chordata</taxon>
        <taxon>Craniata</taxon>
        <taxon>Vertebrata</taxon>
        <taxon>Chondrichthyes</taxon>
        <taxon>Elasmobranchii</taxon>
        <taxon>Galeomorphii</taxon>
        <taxon>Galeoidea</taxon>
        <taxon>Carcharhiniformes</taxon>
        <taxon>Scyliorhinidae</taxon>
        <taxon>Scyliorhinus</taxon>
    </lineage>
</organism>
<comment type="subunit">
    <text evidence="2">Part of the tectonic-like complex (also named B9 complex).</text>
</comment>
<reference evidence="9 10" key="1">
    <citation type="journal article" date="2018" name="Nat. Ecol. Evol.">
        <title>Shark genomes provide insights into elasmobranch evolution and the origin of vertebrates.</title>
        <authorList>
            <person name="Hara Y"/>
            <person name="Yamaguchi K"/>
            <person name="Onimaru K"/>
            <person name="Kadota M"/>
            <person name="Koyanagi M"/>
            <person name="Keeley SD"/>
            <person name="Tatsumi K"/>
            <person name="Tanaka K"/>
            <person name="Motone F"/>
            <person name="Kageyama Y"/>
            <person name="Nozu R"/>
            <person name="Adachi N"/>
            <person name="Nishimura O"/>
            <person name="Nakagawa R"/>
            <person name="Tanegashima C"/>
            <person name="Kiyatake I"/>
            <person name="Matsumoto R"/>
            <person name="Murakumo K"/>
            <person name="Nishida K"/>
            <person name="Terakita A"/>
            <person name="Kuratani S"/>
            <person name="Sato K"/>
            <person name="Hyodo S Kuraku.S."/>
        </authorList>
    </citation>
    <scope>NUCLEOTIDE SEQUENCE [LARGE SCALE GENOMIC DNA]</scope>
</reference>
<gene>
    <name evidence="9" type="ORF">scyTo_0019764</name>
</gene>
<feature type="domain" description="Tectonic-1-3" evidence="7">
    <location>
        <begin position="192"/>
        <end position="373"/>
    </location>
</feature>
<name>A0A401PQR0_SCYTO</name>
<dbReference type="Pfam" id="PF07773">
    <property type="entry name" value="TCTN_DUF1619"/>
    <property type="match status" value="2"/>
</dbReference>
<keyword evidence="4" id="KW-0970">Cilium biogenesis/degradation</keyword>
<sequence>MLLQINLNVALILDRPLVLCENVLNDTNCCPEPLCIVETLRVTACLNGQLSATLLVQVEIYVNSTFHGIVNETKTLIPDQKYHPLGPCPCNLTARACDIRCCCDKECSPRMIQLFHSDCFPGVFGGNVSQPFDQLCSVQNAVDAPDWFPFLCVQSSLANSPYLGLFYEGNTVKVSGDLSFRAVTPPMAHTPVGYHQGDPIVKNDDEYLIIPQRSLSGQCLKNAPVAYLEDFDTRCVTPLTAAACTGFHGLGDDIENGQGLLLPTVVTYQKSTDLSNFYQKSTDLSNFTTLEPSPASQSLFPELQDISTSFELVSKSDPTLLNEMCENMILGAEYVFRWKGNTISNVTLLVTVGNVPLNSPAALTQRFSVTFINSVTDHPPNVTWSGNPGYQIGKPVLGAFENGKTLQKAPVNIWQPVGNGLCSSAQTTSVLFGKDAISGCMLRLSVDNFANCTDLRSIVYKGLLNLVPGNISRRGNSNPTDLTEWVPLYK</sequence>
<dbReference type="PANTHER" id="PTHR14611:SF6">
    <property type="entry name" value="TECTONIC-2"/>
    <property type="match status" value="1"/>
</dbReference>
<keyword evidence="3 6" id="KW-0732">Signal</keyword>
<dbReference type="OMA" id="GWFPFLC"/>
<keyword evidence="10" id="KW-1185">Reference proteome</keyword>
<evidence type="ECO:0000256" key="6">
    <source>
        <dbReference type="SAM" id="SignalP"/>
    </source>
</evidence>
<dbReference type="STRING" id="75743.A0A401PQR0"/>
<evidence type="ECO:0000313" key="9">
    <source>
        <dbReference type="EMBL" id="GCB75437.1"/>
    </source>
</evidence>
<comment type="caution">
    <text evidence="9">The sequence shown here is derived from an EMBL/GenBank/DDBJ whole genome shotgun (WGS) entry which is preliminary data.</text>
</comment>
<evidence type="ECO:0000256" key="5">
    <source>
        <dbReference type="ARBA" id="ARBA00023180"/>
    </source>
</evidence>
<evidence type="ECO:0000256" key="4">
    <source>
        <dbReference type="ARBA" id="ARBA00022794"/>
    </source>
</evidence>
<evidence type="ECO:0000256" key="3">
    <source>
        <dbReference type="ARBA" id="ARBA00022729"/>
    </source>
</evidence>
<dbReference type="Proteomes" id="UP000288216">
    <property type="component" value="Unassembled WGS sequence"/>
</dbReference>
<dbReference type="InterPro" id="IPR040354">
    <property type="entry name" value="TCTN1-3"/>
</dbReference>
<dbReference type="GO" id="GO:1904491">
    <property type="term" value="P:protein localization to ciliary transition zone"/>
    <property type="evidence" value="ECO:0007669"/>
    <property type="project" value="TreeGrafter"/>
</dbReference>
<feature type="domain" description="Tectonic-1-3 N-terminal" evidence="8">
    <location>
        <begin position="71"/>
        <end position="172"/>
    </location>
</feature>
<feature type="signal peptide" evidence="6">
    <location>
        <begin position="1"/>
        <end position="20"/>
    </location>
</feature>
<dbReference type="EMBL" id="BFAA01015059">
    <property type="protein sequence ID" value="GCB75437.1"/>
    <property type="molecule type" value="Genomic_DNA"/>
</dbReference>
<evidence type="ECO:0000313" key="10">
    <source>
        <dbReference type="Proteomes" id="UP000288216"/>
    </source>
</evidence>
<dbReference type="GO" id="GO:0060271">
    <property type="term" value="P:cilium assembly"/>
    <property type="evidence" value="ECO:0007669"/>
    <property type="project" value="TreeGrafter"/>
</dbReference>
<dbReference type="AlphaFoldDB" id="A0A401PQR0"/>